<dbReference type="Proteomes" id="UP001162483">
    <property type="component" value="Unassembled WGS sequence"/>
</dbReference>
<dbReference type="EMBL" id="CATNWA010001284">
    <property type="protein sequence ID" value="CAI9539719.1"/>
    <property type="molecule type" value="Genomic_DNA"/>
</dbReference>
<keyword evidence="2" id="KW-1185">Reference proteome</keyword>
<organism evidence="1 2">
    <name type="scientific">Staurois parvus</name>
    <dbReference type="NCBI Taxonomy" id="386267"/>
    <lineage>
        <taxon>Eukaryota</taxon>
        <taxon>Metazoa</taxon>
        <taxon>Chordata</taxon>
        <taxon>Craniata</taxon>
        <taxon>Vertebrata</taxon>
        <taxon>Euteleostomi</taxon>
        <taxon>Amphibia</taxon>
        <taxon>Batrachia</taxon>
        <taxon>Anura</taxon>
        <taxon>Neobatrachia</taxon>
        <taxon>Ranoidea</taxon>
        <taxon>Ranidae</taxon>
        <taxon>Staurois</taxon>
    </lineage>
</organism>
<sequence length="35" mass="3865">MSCQSVPDPTYNIVLSSKLGEFLGCSEFSSPVQWK</sequence>
<comment type="caution">
    <text evidence="1">The sequence shown here is derived from an EMBL/GenBank/DDBJ whole genome shotgun (WGS) entry which is preliminary data.</text>
</comment>
<protein>
    <submittedName>
        <fullName evidence="1">Uncharacterized protein</fullName>
    </submittedName>
</protein>
<gene>
    <name evidence="1" type="ORF">SPARVUS_LOCUS1632185</name>
</gene>
<evidence type="ECO:0000313" key="1">
    <source>
        <dbReference type="EMBL" id="CAI9539719.1"/>
    </source>
</evidence>
<reference evidence="1" key="1">
    <citation type="submission" date="2023-05" db="EMBL/GenBank/DDBJ databases">
        <authorList>
            <person name="Stuckert A."/>
        </authorList>
    </citation>
    <scope>NUCLEOTIDE SEQUENCE</scope>
</reference>
<accession>A0ABN9AUK1</accession>
<evidence type="ECO:0000313" key="2">
    <source>
        <dbReference type="Proteomes" id="UP001162483"/>
    </source>
</evidence>
<proteinExistence type="predicted"/>
<name>A0ABN9AUK1_9NEOB</name>
<feature type="non-terminal residue" evidence="1">
    <location>
        <position position="35"/>
    </location>
</feature>